<name>M1DLE4_SOLTU</name>
<dbReference type="AlphaFoldDB" id="M1DLE4"/>
<dbReference type="PaxDb" id="4113-PGSC0003DMT400090881"/>
<protein>
    <submittedName>
        <fullName evidence="3">Integrase core domain containing protein</fullName>
    </submittedName>
</protein>
<dbReference type="Pfam" id="PF20167">
    <property type="entry name" value="Transposase_32"/>
    <property type="match status" value="1"/>
</dbReference>
<evidence type="ECO:0000313" key="3">
    <source>
        <dbReference type="EnsemblPlants" id="PGSC0003DMT400090881"/>
    </source>
</evidence>
<reference evidence="3" key="2">
    <citation type="submission" date="2015-06" db="UniProtKB">
        <authorList>
            <consortium name="EnsemblPlants"/>
        </authorList>
    </citation>
    <scope>IDENTIFICATION</scope>
    <source>
        <strain evidence="3">DM1-3 516 R44</strain>
    </source>
</reference>
<reference evidence="4" key="1">
    <citation type="journal article" date="2011" name="Nature">
        <title>Genome sequence and analysis of the tuber crop potato.</title>
        <authorList>
            <consortium name="The Potato Genome Sequencing Consortium"/>
        </authorList>
    </citation>
    <scope>NUCLEOTIDE SEQUENCE [LARGE SCALE GENOMIC DNA]</scope>
    <source>
        <strain evidence="4">cv. DM1-3 516 R44</strain>
    </source>
</reference>
<dbReference type="HOGENOM" id="CLU_685873_0_0_1"/>
<accession>M1DLE4</accession>
<dbReference type="EnsemblPlants" id="PGSC0003DMT400090881">
    <property type="protein sequence ID" value="PGSC0003DMT400090881"/>
    <property type="gene ID" value="PGSC0003DMG400040452"/>
</dbReference>
<feature type="domain" description="Putative plant transposon protein" evidence="2">
    <location>
        <begin position="130"/>
        <end position="290"/>
    </location>
</feature>
<dbReference type="Gramene" id="PGSC0003DMT400090881">
    <property type="protein sequence ID" value="PGSC0003DMT400090881"/>
    <property type="gene ID" value="PGSC0003DMG400040452"/>
</dbReference>
<evidence type="ECO:0000259" key="2">
    <source>
        <dbReference type="Pfam" id="PF20167"/>
    </source>
</evidence>
<feature type="compositionally biased region" description="Low complexity" evidence="1">
    <location>
        <begin position="359"/>
        <end position="371"/>
    </location>
</feature>
<evidence type="ECO:0000313" key="4">
    <source>
        <dbReference type="Proteomes" id="UP000011115"/>
    </source>
</evidence>
<evidence type="ECO:0000256" key="1">
    <source>
        <dbReference type="SAM" id="MobiDB-lite"/>
    </source>
</evidence>
<keyword evidence="4" id="KW-1185">Reference proteome</keyword>
<organism evidence="3 4">
    <name type="scientific">Solanum tuberosum</name>
    <name type="common">Potato</name>
    <dbReference type="NCBI Taxonomy" id="4113"/>
    <lineage>
        <taxon>Eukaryota</taxon>
        <taxon>Viridiplantae</taxon>
        <taxon>Streptophyta</taxon>
        <taxon>Embryophyta</taxon>
        <taxon>Tracheophyta</taxon>
        <taxon>Spermatophyta</taxon>
        <taxon>Magnoliopsida</taxon>
        <taxon>eudicotyledons</taxon>
        <taxon>Gunneridae</taxon>
        <taxon>Pentapetalae</taxon>
        <taxon>asterids</taxon>
        <taxon>lamiids</taxon>
        <taxon>Solanales</taxon>
        <taxon>Solanaceae</taxon>
        <taxon>Solanoideae</taxon>
        <taxon>Solaneae</taxon>
        <taxon>Solanum</taxon>
    </lineage>
</organism>
<dbReference type="InParanoid" id="M1DLE4"/>
<feature type="region of interest" description="Disordered" evidence="1">
    <location>
        <begin position="346"/>
        <end position="372"/>
    </location>
</feature>
<dbReference type="InterPro" id="IPR046796">
    <property type="entry name" value="Transposase_32_dom"/>
</dbReference>
<proteinExistence type="predicted"/>
<dbReference type="Proteomes" id="UP000011115">
    <property type="component" value="Unassembled WGS sequence"/>
</dbReference>
<sequence>MNNQGVQVNPIGGNLGDEVDLQPPRVVGGDIQVLAENQLGDAVMVHGPPGPQLHDNYRVTTRWGKQTIDPPMPSVVDREIRKEDDVVEIGEEGKSRIYRKKVLVQRSTDPIDGPWFSPRIVNSVRRSQLHKCDWMARDPGTYSEEIVREFYASYAATLRGSIDKRSKHIAQDPITSTMVRGFPVDISHATISRFLYGSGPDHTWDLNTAEFDYRWDVVRSGAFTRNAEQREPVILWLAKYITADGERPEWVIAPQVSPTKADNQLTLDKAVMVATLVAELEIDFARMLDSRVPIWHCDRLIHPTGTLDVGLIRDKANVAAPRRGPRIDVPLGTDLVDVVQQMQGDKLAPPAHTDDAPTSSSQAASQASSSSRGLGGHLVVPYYTTSPSPEVRGSDGHLVVPY</sequence>